<evidence type="ECO:0000256" key="1">
    <source>
        <dbReference type="ARBA" id="ARBA00006484"/>
    </source>
</evidence>
<dbReference type="SUPFAM" id="SSF51735">
    <property type="entry name" value="NAD(P)-binding Rossmann-fold domains"/>
    <property type="match status" value="1"/>
</dbReference>
<dbReference type="PRINTS" id="PR00081">
    <property type="entry name" value="GDHRDH"/>
</dbReference>
<dbReference type="PRINTS" id="PR00080">
    <property type="entry name" value="SDRFAMILY"/>
</dbReference>
<evidence type="ECO:0000259" key="4">
    <source>
        <dbReference type="SMART" id="SM00822"/>
    </source>
</evidence>
<sequence>MKDLRNKVAVVTGAASGVGLGLALRFAREGMKVVLADVEDGALRNAVESVRAEGAEAIGVRTDVRSAEAVQNLADVTVETFGGVHVLCNNAGVETGGLFTDIPPESWKWVLDVNLYGVLHGCRTFVPLMRKQGEGHIVNTGSGASFFAGLPTFAPYITSKFAVLGLTESLDMELRAAGDNVRMSFLAPIARTRMPDAERNRPEDVPEVAADPTRQRVMDAIRANNELGLDPSEIAELVVRAIHDERFFVIVQPETTIQALEQRIAWIRDGKPVEQLEL</sequence>
<dbReference type="InterPro" id="IPR002347">
    <property type="entry name" value="SDR_fam"/>
</dbReference>
<dbReference type="EMBL" id="BNAU01000001">
    <property type="protein sequence ID" value="GHE80682.1"/>
    <property type="molecule type" value="Genomic_DNA"/>
</dbReference>
<gene>
    <name evidence="5" type="ORF">GCM10017786_08610</name>
</gene>
<evidence type="ECO:0000256" key="2">
    <source>
        <dbReference type="ARBA" id="ARBA00023002"/>
    </source>
</evidence>
<dbReference type="Proteomes" id="UP000605897">
    <property type="component" value="Unassembled WGS sequence"/>
</dbReference>
<feature type="domain" description="Ketoreductase" evidence="4">
    <location>
        <begin position="7"/>
        <end position="205"/>
    </location>
</feature>
<dbReference type="Gene3D" id="3.40.50.720">
    <property type="entry name" value="NAD(P)-binding Rossmann-like Domain"/>
    <property type="match status" value="1"/>
</dbReference>
<accession>A0ABQ3IFU0</accession>
<dbReference type="RefSeq" id="WP_191243146.1">
    <property type="nucleotide sequence ID" value="NZ_BNAU01000001.1"/>
</dbReference>
<dbReference type="InterPro" id="IPR036291">
    <property type="entry name" value="NAD(P)-bd_dom_sf"/>
</dbReference>
<name>A0ABQ3IFU0_9PSEU</name>
<proteinExistence type="inferred from homology"/>
<comment type="caution">
    <text evidence="5">The sequence shown here is derived from an EMBL/GenBank/DDBJ whole genome shotgun (WGS) entry which is preliminary data.</text>
</comment>
<dbReference type="PANTHER" id="PTHR43391">
    <property type="entry name" value="RETINOL DEHYDROGENASE-RELATED"/>
    <property type="match status" value="1"/>
</dbReference>
<dbReference type="CDD" id="cd05233">
    <property type="entry name" value="SDR_c"/>
    <property type="match status" value="1"/>
</dbReference>
<dbReference type="PANTHER" id="PTHR43391:SF26">
    <property type="entry name" value="BLL7251 PROTEIN"/>
    <property type="match status" value="1"/>
</dbReference>
<keyword evidence="2" id="KW-0560">Oxidoreductase</keyword>
<dbReference type="SMART" id="SM00822">
    <property type="entry name" value="PKS_KR"/>
    <property type="match status" value="1"/>
</dbReference>
<comment type="similarity">
    <text evidence="1 3">Belongs to the short-chain dehydrogenases/reductases (SDR) family.</text>
</comment>
<dbReference type="InterPro" id="IPR057326">
    <property type="entry name" value="KR_dom"/>
</dbReference>
<evidence type="ECO:0000313" key="6">
    <source>
        <dbReference type="Proteomes" id="UP000605897"/>
    </source>
</evidence>
<keyword evidence="6" id="KW-1185">Reference proteome</keyword>
<evidence type="ECO:0000313" key="5">
    <source>
        <dbReference type="EMBL" id="GHE80682.1"/>
    </source>
</evidence>
<evidence type="ECO:0000256" key="3">
    <source>
        <dbReference type="RuleBase" id="RU000363"/>
    </source>
</evidence>
<organism evidence="5 6">
    <name type="scientific">Amycolatopsis deserti</name>
    <dbReference type="NCBI Taxonomy" id="185696"/>
    <lineage>
        <taxon>Bacteria</taxon>
        <taxon>Bacillati</taxon>
        <taxon>Actinomycetota</taxon>
        <taxon>Actinomycetes</taxon>
        <taxon>Pseudonocardiales</taxon>
        <taxon>Pseudonocardiaceae</taxon>
        <taxon>Amycolatopsis</taxon>
    </lineage>
</organism>
<protein>
    <submittedName>
        <fullName evidence="5">Oxidoreductase</fullName>
    </submittedName>
</protein>
<reference evidence="6" key="1">
    <citation type="journal article" date="2019" name="Int. J. Syst. Evol. Microbiol.">
        <title>The Global Catalogue of Microorganisms (GCM) 10K type strain sequencing project: providing services to taxonomists for standard genome sequencing and annotation.</title>
        <authorList>
            <consortium name="The Broad Institute Genomics Platform"/>
            <consortium name="The Broad Institute Genome Sequencing Center for Infectious Disease"/>
            <person name="Wu L."/>
            <person name="Ma J."/>
        </authorList>
    </citation>
    <scope>NUCLEOTIDE SEQUENCE [LARGE SCALE GENOMIC DNA]</scope>
    <source>
        <strain evidence="6">CGMCC 4.7677</strain>
    </source>
</reference>
<dbReference type="Pfam" id="PF00106">
    <property type="entry name" value="adh_short"/>
    <property type="match status" value="1"/>
</dbReference>